<protein>
    <recommendedName>
        <fullName evidence="3">Glutamate--cysteine ligase</fullName>
    </recommendedName>
</protein>
<dbReference type="Gene3D" id="3.30.590.20">
    <property type="match status" value="1"/>
</dbReference>
<evidence type="ECO:0000313" key="1">
    <source>
        <dbReference type="EMBL" id="AXG07378.1"/>
    </source>
</evidence>
<sequence length="513" mass="56931">MDSDLAAQVRDVLDVDVSEFRAQAQADAEVVKSELRDGTFDNHRSIIGLEYEFYAVADGRWRQESEGGETGAELVRVPRRLLELIRFEKELGLHNAEMTTSPQPLNADGLRAQAAGVRSHLSSALQTTRIEGMRLVSDGIWTIPPSGETARGYLTDSVEDGGVRIATNMTDAVRYHAMANGPNTPTPFTVDAPHVTLEADTVMPESLITSIQPHYQVPHASDLPTYHNYALRVAGPLLALGVNSPFFPADLYDDGVDPEAVVDDARAENRIHVFESVLNNENARKVRFPEDLDTVEEAVDRVANDPTVVPMPVERGDRFDDQFATLRRKHGTFWRWVRPVFDGADRSSANARIEFRPIAAQPTVRDSMAFMATFAGLMESLHRNEHPVIGQDWGVARENFYAAAHGGLATEQRWITNSGEETTDPERLYDDIFSHAVDGLRSAGCTEADAESYVAPLKARVESGVTPAGWKRNRVRARVEDGESLETAIPAMQRAYVDKQTETLLDGTFTEWW</sequence>
<dbReference type="Proteomes" id="UP000253273">
    <property type="component" value="Chromosome"/>
</dbReference>
<dbReference type="GeneID" id="37284443"/>
<evidence type="ECO:0000313" key="2">
    <source>
        <dbReference type="Proteomes" id="UP000253273"/>
    </source>
</evidence>
<dbReference type="RefSeq" id="WP_114586507.1">
    <property type="nucleotide sequence ID" value="NZ_CP031150.1"/>
</dbReference>
<gene>
    <name evidence="1" type="ORF">DU500_13620</name>
</gene>
<dbReference type="SUPFAM" id="SSF55931">
    <property type="entry name" value="Glutamine synthetase/guanido kinase"/>
    <property type="match status" value="1"/>
</dbReference>
<dbReference type="PANTHER" id="PTHR36510:SF3">
    <property type="entry name" value="CONSERVED PROTEIN"/>
    <property type="match status" value="1"/>
</dbReference>
<keyword evidence="2" id="KW-1185">Reference proteome</keyword>
<name>A0A345E5A6_9EURY</name>
<evidence type="ECO:0008006" key="3">
    <source>
        <dbReference type="Google" id="ProtNLM"/>
    </source>
</evidence>
<accession>A0A345E5A6</accession>
<dbReference type="KEGG" id="haj:DU500_13620"/>
<dbReference type="GO" id="GO:0016879">
    <property type="term" value="F:ligase activity, forming carbon-nitrogen bonds"/>
    <property type="evidence" value="ECO:0007669"/>
    <property type="project" value="TreeGrafter"/>
</dbReference>
<organism evidence="1 2">
    <name type="scientific">Haloplanus rubicundus</name>
    <dbReference type="NCBI Taxonomy" id="1547898"/>
    <lineage>
        <taxon>Archaea</taxon>
        <taxon>Methanobacteriati</taxon>
        <taxon>Methanobacteriota</taxon>
        <taxon>Stenosarchaea group</taxon>
        <taxon>Halobacteria</taxon>
        <taxon>Halobacteriales</taxon>
        <taxon>Haloferacaceae</taxon>
        <taxon>Haloplanus</taxon>
    </lineage>
</organism>
<reference evidence="1 2" key="1">
    <citation type="submission" date="2018-07" db="EMBL/GenBank/DDBJ databases">
        <title>Genome sequences of Haloplanus sp. CBA1113.</title>
        <authorList>
            <person name="Kim Y.B."/>
            <person name="Roh S.W."/>
        </authorList>
    </citation>
    <scope>NUCLEOTIDE SEQUENCE [LARGE SCALE GENOMIC DNA]</scope>
    <source>
        <strain evidence="1 2">CBA1113</strain>
    </source>
</reference>
<proteinExistence type="predicted"/>
<dbReference type="OrthoDB" id="194541at2157"/>
<dbReference type="Pfam" id="PF04107">
    <property type="entry name" value="GCS2"/>
    <property type="match status" value="1"/>
</dbReference>
<dbReference type="AlphaFoldDB" id="A0A345E5A6"/>
<dbReference type="InterPro" id="IPR006336">
    <property type="entry name" value="GCS2"/>
</dbReference>
<dbReference type="InterPro" id="IPR014746">
    <property type="entry name" value="Gln_synth/guanido_kin_cat_dom"/>
</dbReference>
<dbReference type="InterPro" id="IPR050141">
    <property type="entry name" value="GCL_type2/YbdK_subfam"/>
</dbReference>
<dbReference type="PANTHER" id="PTHR36510">
    <property type="entry name" value="GLUTAMATE--CYSTEINE LIGASE 2-RELATED"/>
    <property type="match status" value="1"/>
</dbReference>
<dbReference type="EMBL" id="CP031150">
    <property type="protein sequence ID" value="AXG07378.1"/>
    <property type="molecule type" value="Genomic_DNA"/>
</dbReference>